<dbReference type="HOGENOM" id="CLU_094523_0_0_5"/>
<sequence length="209" mass="22886">MSKGLQPFGGGRVERRAADLYPTHPAGSVAFMRAEGEILRTRFPVLWEPACGPGFMAKVLALHGFEVVASDAFDHGFGAAGVDFLATTEAEAPALVTNPPYDDLAEAFIRHAVMTLRLPYVAMLLKSSYWHCGRGVTLWPSVTPSVIYPLGFRLHWTDGGAPPETHSWMVWDVERPPIDGVTARLMPALPKPASWPDLGFDDYVRRIAA</sequence>
<proteinExistence type="predicted"/>
<evidence type="ECO:0008006" key="3">
    <source>
        <dbReference type="Google" id="ProtNLM"/>
    </source>
</evidence>
<protein>
    <recommendedName>
        <fullName evidence="3">Methyltransferase</fullName>
    </recommendedName>
</protein>
<name>Q2W756_PARM1</name>
<evidence type="ECO:0000313" key="1">
    <source>
        <dbReference type="EMBL" id="BAE50319.1"/>
    </source>
</evidence>
<organism evidence="1 2">
    <name type="scientific">Paramagnetospirillum magneticum (strain ATCC 700264 / AMB-1)</name>
    <name type="common">Magnetospirillum magneticum</name>
    <dbReference type="NCBI Taxonomy" id="342108"/>
    <lineage>
        <taxon>Bacteria</taxon>
        <taxon>Pseudomonadati</taxon>
        <taxon>Pseudomonadota</taxon>
        <taxon>Alphaproteobacteria</taxon>
        <taxon>Rhodospirillales</taxon>
        <taxon>Magnetospirillaceae</taxon>
        <taxon>Paramagnetospirillum</taxon>
    </lineage>
</organism>
<dbReference type="Proteomes" id="UP000007058">
    <property type="component" value="Chromosome"/>
</dbReference>
<keyword evidence="2" id="KW-1185">Reference proteome</keyword>
<dbReference type="EMBL" id="AP007255">
    <property type="protein sequence ID" value="BAE50319.1"/>
    <property type="molecule type" value="Genomic_DNA"/>
</dbReference>
<evidence type="ECO:0000313" key="2">
    <source>
        <dbReference type="Proteomes" id="UP000007058"/>
    </source>
</evidence>
<dbReference type="SUPFAM" id="SSF53335">
    <property type="entry name" value="S-adenosyl-L-methionine-dependent methyltransferases"/>
    <property type="match status" value="1"/>
</dbReference>
<reference evidence="1 2" key="1">
    <citation type="journal article" date="2005" name="DNA Res.">
        <title>Complete genome sequence of the facultative anaerobic magnetotactic bacterium Magnetospirillum sp. strain AMB-1.</title>
        <authorList>
            <person name="Matsunaga T."/>
            <person name="Okamura Y."/>
            <person name="Fukuda Y."/>
            <person name="Wahyudi A.T."/>
            <person name="Murase Y."/>
            <person name="Takeyama H."/>
        </authorList>
    </citation>
    <scope>NUCLEOTIDE SEQUENCE [LARGE SCALE GENOMIC DNA]</scope>
    <source>
        <strain evidence="2">ATCC 700264 / AMB-1</strain>
    </source>
</reference>
<dbReference type="OrthoDB" id="1079385at2"/>
<gene>
    <name evidence="1" type="ordered locus">amb1515</name>
</gene>
<dbReference type="RefSeq" id="WP_011383925.1">
    <property type="nucleotide sequence ID" value="NC_007626.1"/>
</dbReference>
<accession>Q2W756</accession>
<dbReference type="InterPro" id="IPR029063">
    <property type="entry name" value="SAM-dependent_MTases_sf"/>
</dbReference>
<dbReference type="KEGG" id="mag:amb1515"/>
<dbReference type="STRING" id="342108.amb1515"/>
<dbReference type="AlphaFoldDB" id="Q2W756"/>